<accession>A0ABW2T1S9</accession>
<protein>
    <submittedName>
        <fullName evidence="4">Carboxylesterase/lipase family protein</fullName>
    </submittedName>
</protein>
<dbReference type="Proteomes" id="UP001596514">
    <property type="component" value="Unassembled WGS sequence"/>
</dbReference>
<dbReference type="InterPro" id="IPR029058">
    <property type="entry name" value="AB_hydrolase_fold"/>
</dbReference>
<proteinExistence type="predicted"/>
<evidence type="ECO:0000256" key="1">
    <source>
        <dbReference type="SAM" id="MobiDB-lite"/>
    </source>
</evidence>
<organism evidence="4 5">
    <name type="scientific">Streptosporangium amethystogenes subsp. fukuiense</name>
    <dbReference type="NCBI Taxonomy" id="698418"/>
    <lineage>
        <taxon>Bacteria</taxon>
        <taxon>Bacillati</taxon>
        <taxon>Actinomycetota</taxon>
        <taxon>Actinomycetes</taxon>
        <taxon>Streptosporangiales</taxon>
        <taxon>Streptosporangiaceae</taxon>
        <taxon>Streptosporangium</taxon>
    </lineage>
</organism>
<dbReference type="RefSeq" id="WP_343980429.1">
    <property type="nucleotide sequence ID" value="NZ_BAAAGK010000200.1"/>
</dbReference>
<feature type="signal peptide" evidence="2">
    <location>
        <begin position="1"/>
        <end position="23"/>
    </location>
</feature>
<feature type="domain" description="Carboxylesterase type B" evidence="3">
    <location>
        <begin position="40"/>
        <end position="506"/>
    </location>
</feature>
<comment type="caution">
    <text evidence="4">The sequence shown here is derived from an EMBL/GenBank/DDBJ whole genome shotgun (WGS) entry which is preliminary data.</text>
</comment>
<reference evidence="5" key="1">
    <citation type="journal article" date="2019" name="Int. J. Syst. Evol. Microbiol.">
        <title>The Global Catalogue of Microorganisms (GCM) 10K type strain sequencing project: providing services to taxonomists for standard genome sequencing and annotation.</title>
        <authorList>
            <consortium name="The Broad Institute Genomics Platform"/>
            <consortium name="The Broad Institute Genome Sequencing Center for Infectious Disease"/>
            <person name="Wu L."/>
            <person name="Ma J."/>
        </authorList>
    </citation>
    <scope>NUCLEOTIDE SEQUENCE [LARGE SCALE GENOMIC DNA]</scope>
    <source>
        <strain evidence="5">JCM 10083</strain>
    </source>
</reference>
<sequence>MTGKLTAALVAAVLLSACGGAPRAGTPEKDGGNGGNNGGNTVRTDAGAVRGTVTAEHRIFQGIPYAAPPVGELRWSSPRPVAPWPGIRDATRPGGRCPQVGSDYAKVAGSDEDCLFLNVTAPRTPAPSGEGRPVMVWIHGDGALGSGDLTDVRAMVTRGDVVVVTINYRLGVFGGFGYPGLAGSGTYGLQDQQAALRWVRRNAAAFGGDPGNVTVFGVSWGALSIGGHLTSPGAEGLFDRAVLQSGEGMMDMLAGSMGEGVPGYPAFAWRTAGEVEEMGGYVAPMLGCEDLRCLRALPVERILKVPQIMNMFQSYAYGNETLPRLPSAELRAGRGHPVPVISGATRDEHRLFVGMRYDLAGRPITARGYGRLLRTAFGADAARVAAEYPPAGYGSPSLAWAAVITDRMWARATFEQNRLLSRKAPLYAYRFADRRAPMFLPLRTDFPFGAFHAADLPYLFAERNVTLTPAQRRLSDQMIAYWTNFARTGDPNGAGLPRWERFDGAARVPYTQSLEPGAVWPVDYAADHNLAFWPSPS</sequence>
<evidence type="ECO:0000313" key="5">
    <source>
        <dbReference type="Proteomes" id="UP001596514"/>
    </source>
</evidence>
<dbReference type="PROSITE" id="PS51257">
    <property type="entry name" value="PROKAR_LIPOPROTEIN"/>
    <property type="match status" value="1"/>
</dbReference>
<name>A0ABW2T1S9_9ACTN</name>
<dbReference type="PANTHER" id="PTHR11559">
    <property type="entry name" value="CARBOXYLESTERASE"/>
    <property type="match status" value="1"/>
</dbReference>
<evidence type="ECO:0000259" key="3">
    <source>
        <dbReference type="Pfam" id="PF00135"/>
    </source>
</evidence>
<gene>
    <name evidence="4" type="ORF">ACFQVD_21085</name>
</gene>
<keyword evidence="2" id="KW-0732">Signal</keyword>
<evidence type="ECO:0000256" key="2">
    <source>
        <dbReference type="SAM" id="SignalP"/>
    </source>
</evidence>
<feature type="region of interest" description="Disordered" evidence="1">
    <location>
        <begin position="22"/>
        <end position="46"/>
    </location>
</feature>
<keyword evidence="5" id="KW-1185">Reference proteome</keyword>
<dbReference type="InterPro" id="IPR050309">
    <property type="entry name" value="Type-B_Carboxylest/Lipase"/>
</dbReference>
<dbReference type="Gene3D" id="3.40.50.1820">
    <property type="entry name" value="alpha/beta hydrolase"/>
    <property type="match status" value="1"/>
</dbReference>
<dbReference type="Pfam" id="PF00135">
    <property type="entry name" value="COesterase"/>
    <property type="match status" value="1"/>
</dbReference>
<dbReference type="EMBL" id="JBHTEE010000001">
    <property type="protein sequence ID" value="MFC7602603.1"/>
    <property type="molecule type" value="Genomic_DNA"/>
</dbReference>
<dbReference type="InterPro" id="IPR002018">
    <property type="entry name" value="CarbesteraseB"/>
</dbReference>
<feature type="chain" id="PRO_5046439810" evidence="2">
    <location>
        <begin position="24"/>
        <end position="537"/>
    </location>
</feature>
<dbReference type="SUPFAM" id="SSF53474">
    <property type="entry name" value="alpha/beta-Hydrolases"/>
    <property type="match status" value="1"/>
</dbReference>
<evidence type="ECO:0000313" key="4">
    <source>
        <dbReference type="EMBL" id="MFC7602603.1"/>
    </source>
</evidence>